<dbReference type="PANTHER" id="PTHR37813">
    <property type="entry name" value="FELS-2 PROPHAGE PROTEIN"/>
    <property type="match status" value="1"/>
</dbReference>
<sequence>MVERLTAIVNAEIGKFTRAMVRVRAAARSVPDRIVVNVKANIKEFERRMDVFEGRMNRLSRVINSFQTVFGNAFGGMKMSLFPALVPVIASLTAAIGSLGPVLGVATGGLMGLASAFGTAATGAGAFGALAVSNIKGVFEASSNLEKLQKKLDETTDLKQRAKIMEQIKTIQQSLSAEEKKALSTLESFKANWQEISKSVQKPILQTFINSLNSFKSILNTLRPMFKSVAAAGLELSESFQKSLNAPDVKAFFDYLNKNAGPQFLTMTKTMGNYLRGFLNLMVAFGPLGQQMSASMLKSSEAFTKWTASLSGSDKFKSFIQYVQQNGPKLLTIFKNIGSGLIGIFTAFAPMSSDMLTGLVNLTAKFKEWGNSLSESQSFQAFIDYVRQNTPTVLSMIGELSKLVVNLAVGMAPLGSQLLQMVTNFLKWANSMMEANPAIGQLIGYIITFGGLLRATTPLGIAFSALFTKEDWVKGFKNVKKIGEAIVWLGSMMGKVGKFFLSNPILIAVAAIAAAAYLIITNWGPISEFFSNLWSGIQTVAVNTWNSITEFFSNTWTMISETASTIWGGISTFFANLWTGITTTAQTAWSNFMAIVQPIWAGIVAIFGPTFNVIVTTLSNIWNTISSTVSSVWGAIKTTLVGIVTAIVDGVKNHFSILTNTLSGIWNGLSDIAKGAWELIKNVILGPILLVIDLIQGDFKGMSSHLKQIWQNISNAGKKIWNGIKTVISSYVKGLVDFVKNSWNTAKSVTSSIFNGIASIAKSIWNGIKSLVTTVVKGVLNVIKTTWNTIKSVTSTVFNAVKSVISTVWNTVKSVVTGAAKAVWTTVKNNFNNMKKSVSTVMTKVKDTIKNLWNNAVKFLKGIDLLQIGKNIIQGLINGIGSMAGAVWKKVGDIANGIKSKITGLLGIHSPSRWMRDNIGKMIPAGVAVGIDKAGGLVKKATTKMGELTKFTPEQTQFAYDAAISGGDLGRVQNQIEAEVSDFEIEDQPIIIEMDGREVGRGVYKHVKNFQSREDGRRTTIKR</sequence>
<protein>
    <submittedName>
        <fullName evidence="3">Uncharacterized protein</fullName>
    </submittedName>
</protein>
<dbReference type="RefSeq" id="WP_150149778.1">
    <property type="nucleotide sequence ID" value="NZ_QSND01000002.1"/>
</dbReference>
<keyword evidence="2" id="KW-0472">Membrane</keyword>
<accession>A0A5M8RV10</accession>
<evidence type="ECO:0000313" key="4">
    <source>
        <dbReference type="Proteomes" id="UP000324326"/>
    </source>
</evidence>
<gene>
    <name evidence="3" type="ORF">DX927_08930</name>
</gene>
<dbReference type="InterPro" id="IPR016024">
    <property type="entry name" value="ARM-type_fold"/>
</dbReference>
<comment type="caution">
    <text evidence="3">The sequence shown here is derived from an EMBL/GenBank/DDBJ whole genome shotgun (WGS) entry which is preliminary data.</text>
</comment>
<proteinExistence type="predicted"/>
<dbReference type="Gene3D" id="1.20.1170.10">
    <property type="match status" value="1"/>
</dbReference>
<dbReference type="EMBL" id="QSND01000002">
    <property type="protein sequence ID" value="KAA6450946.1"/>
    <property type="molecule type" value="Genomic_DNA"/>
</dbReference>
<dbReference type="Gene3D" id="1.20.1480.30">
    <property type="entry name" value="Designed four-helix bundle protein"/>
    <property type="match status" value="1"/>
</dbReference>
<evidence type="ECO:0000256" key="2">
    <source>
        <dbReference type="SAM" id="Phobius"/>
    </source>
</evidence>
<evidence type="ECO:0000313" key="3">
    <source>
        <dbReference type="EMBL" id="KAA6450946.1"/>
    </source>
</evidence>
<feature type="transmembrane region" description="Helical" evidence="2">
    <location>
        <begin position="81"/>
        <end position="103"/>
    </location>
</feature>
<organism evidence="3 4">
    <name type="scientific">Bacillus swezeyi</name>
    <dbReference type="NCBI Taxonomy" id="1925020"/>
    <lineage>
        <taxon>Bacteria</taxon>
        <taxon>Bacillati</taxon>
        <taxon>Bacillota</taxon>
        <taxon>Bacilli</taxon>
        <taxon>Bacillales</taxon>
        <taxon>Bacillaceae</taxon>
        <taxon>Bacillus</taxon>
    </lineage>
</organism>
<keyword evidence="1" id="KW-0175">Coiled coil</keyword>
<keyword evidence="2" id="KW-0812">Transmembrane</keyword>
<reference evidence="3 4" key="1">
    <citation type="submission" date="2018-08" db="EMBL/GenBank/DDBJ databases">
        <title>Bacillus phenotypic plasticity.</title>
        <authorList>
            <person name="Hurtado E."/>
        </authorList>
    </citation>
    <scope>NUCLEOTIDE SEQUENCE [LARGE SCALE GENOMIC DNA]</scope>
    <source>
        <strain evidence="3 4">427</strain>
    </source>
</reference>
<evidence type="ECO:0000256" key="1">
    <source>
        <dbReference type="SAM" id="Coils"/>
    </source>
</evidence>
<dbReference type="PANTHER" id="PTHR37813:SF1">
    <property type="entry name" value="FELS-2 PROPHAGE PROTEIN"/>
    <property type="match status" value="1"/>
</dbReference>
<dbReference type="Proteomes" id="UP000324326">
    <property type="component" value="Unassembled WGS sequence"/>
</dbReference>
<feature type="transmembrane region" description="Helical" evidence="2">
    <location>
        <begin position="499"/>
        <end position="520"/>
    </location>
</feature>
<feature type="transmembrane region" description="Helical" evidence="2">
    <location>
        <begin position="109"/>
        <end position="132"/>
    </location>
</feature>
<dbReference type="Gene3D" id="1.20.120.20">
    <property type="entry name" value="Apolipoprotein"/>
    <property type="match status" value="2"/>
</dbReference>
<feature type="coiled-coil region" evidence="1">
    <location>
        <begin position="138"/>
        <end position="181"/>
    </location>
</feature>
<feature type="transmembrane region" description="Helical" evidence="2">
    <location>
        <begin position="442"/>
        <end position="467"/>
    </location>
</feature>
<dbReference type="SUPFAM" id="SSF48371">
    <property type="entry name" value="ARM repeat"/>
    <property type="match status" value="1"/>
</dbReference>
<feature type="transmembrane region" description="Helical" evidence="2">
    <location>
        <begin position="403"/>
        <end position="422"/>
    </location>
</feature>
<keyword evidence="2" id="KW-1133">Transmembrane helix</keyword>
<feature type="coiled-coil region" evidence="1">
    <location>
        <begin position="35"/>
        <end position="62"/>
    </location>
</feature>
<dbReference type="AlphaFoldDB" id="A0A5M8RV10"/>
<name>A0A5M8RV10_9BACI</name>